<accession>A0A5J4NHE8</accession>
<dbReference type="Proteomes" id="UP000324629">
    <property type="component" value="Unassembled WGS sequence"/>
</dbReference>
<name>A0A5J4NHE8_9TREM</name>
<dbReference type="SMART" id="SM00229">
    <property type="entry name" value="RasGEFN"/>
    <property type="match status" value="1"/>
</dbReference>
<evidence type="ECO:0000313" key="4">
    <source>
        <dbReference type="EMBL" id="KAA3674912.1"/>
    </source>
</evidence>
<dbReference type="InterPro" id="IPR000651">
    <property type="entry name" value="Ras-like_Gua-exchang_fac_N"/>
</dbReference>
<keyword evidence="5" id="KW-1185">Reference proteome</keyword>
<dbReference type="SUPFAM" id="SSF48366">
    <property type="entry name" value="Ras GEF"/>
    <property type="match status" value="1"/>
</dbReference>
<keyword evidence="1" id="KW-0344">Guanine-nucleotide releasing factor</keyword>
<feature type="compositionally biased region" description="Polar residues" evidence="2">
    <location>
        <begin position="224"/>
        <end position="254"/>
    </location>
</feature>
<feature type="region of interest" description="Disordered" evidence="2">
    <location>
        <begin position="166"/>
        <end position="285"/>
    </location>
</feature>
<evidence type="ECO:0000313" key="5">
    <source>
        <dbReference type="Proteomes" id="UP000324629"/>
    </source>
</evidence>
<evidence type="ECO:0000259" key="3">
    <source>
        <dbReference type="PROSITE" id="PS50212"/>
    </source>
</evidence>
<dbReference type="Pfam" id="PF00618">
    <property type="entry name" value="RasGEF_N"/>
    <property type="match status" value="1"/>
</dbReference>
<feature type="non-terminal residue" evidence="4">
    <location>
        <position position="1"/>
    </location>
</feature>
<feature type="compositionally biased region" description="Polar residues" evidence="2">
    <location>
        <begin position="197"/>
        <end position="210"/>
    </location>
</feature>
<reference evidence="4 5" key="1">
    <citation type="journal article" date="2019" name="Gigascience">
        <title>Whole-genome sequence of the oriental lung fluke Paragonimus westermani.</title>
        <authorList>
            <person name="Oey H."/>
            <person name="Zakrzewski M."/>
            <person name="Narain K."/>
            <person name="Devi K.R."/>
            <person name="Agatsuma T."/>
            <person name="Nawaratna S."/>
            <person name="Gobert G.N."/>
            <person name="Jones M.K."/>
            <person name="Ragan M.A."/>
            <person name="McManus D.P."/>
            <person name="Krause L."/>
        </authorList>
    </citation>
    <scope>NUCLEOTIDE SEQUENCE [LARGE SCALE GENOMIC DNA]</scope>
    <source>
        <strain evidence="4 5">IND2009</strain>
    </source>
</reference>
<comment type="caution">
    <text evidence="4">The sequence shown here is derived from an EMBL/GenBank/DDBJ whole genome shotgun (WGS) entry which is preliminary data.</text>
</comment>
<feature type="compositionally biased region" description="Acidic residues" evidence="2">
    <location>
        <begin position="182"/>
        <end position="191"/>
    </location>
</feature>
<organism evidence="4 5">
    <name type="scientific">Paragonimus westermani</name>
    <dbReference type="NCBI Taxonomy" id="34504"/>
    <lineage>
        <taxon>Eukaryota</taxon>
        <taxon>Metazoa</taxon>
        <taxon>Spiralia</taxon>
        <taxon>Lophotrochozoa</taxon>
        <taxon>Platyhelminthes</taxon>
        <taxon>Trematoda</taxon>
        <taxon>Digenea</taxon>
        <taxon>Plagiorchiida</taxon>
        <taxon>Troglotremata</taxon>
        <taxon>Troglotrematidae</taxon>
        <taxon>Paragonimus</taxon>
    </lineage>
</organism>
<dbReference type="EMBL" id="QNGE01002833">
    <property type="protein sequence ID" value="KAA3674912.1"/>
    <property type="molecule type" value="Genomic_DNA"/>
</dbReference>
<dbReference type="InterPro" id="IPR023578">
    <property type="entry name" value="Ras_GEF_dom_sf"/>
</dbReference>
<proteinExistence type="predicted"/>
<dbReference type="GO" id="GO:0005085">
    <property type="term" value="F:guanyl-nucleotide exchange factor activity"/>
    <property type="evidence" value="ECO:0007669"/>
    <property type="project" value="UniProtKB-KW"/>
</dbReference>
<dbReference type="PROSITE" id="PS50212">
    <property type="entry name" value="RASGEF_NTER"/>
    <property type="match status" value="1"/>
</dbReference>
<protein>
    <recommendedName>
        <fullName evidence="3">N-terminal Ras-GEF domain-containing protein</fullName>
    </recommendedName>
</protein>
<feature type="compositionally biased region" description="Basic and acidic residues" evidence="2">
    <location>
        <begin position="255"/>
        <end position="272"/>
    </location>
</feature>
<feature type="compositionally biased region" description="Basic and acidic residues" evidence="2">
    <location>
        <begin position="166"/>
        <end position="181"/>
    </location>
</feature>
<sequence length="318" mass="36002">GCDEHHQQCVSVFFYSSDPRLFKDDVDIKFSHTLNSCKVPQIRHATVDRLLDRLTDARFLSIDFLNTFLLTYRVFTTGLTVIWALQQVLANPEVEGAASLALQRQQQQLQLQQEQQQRQQPVGNSRQPTQFVTLSNFNSTDSQIPHELGNTRYSDTSCVGRLPALEERHSRIDDSQSKSENPDSEVEDEEERLTSSISQKIDPNTQSARPMSTLGFPDCRSADPRTTSSQQMSHSETTYSRTQCESIPPSNKTSPHLDLESHPDGKYEDRTRNLPSSSTPPPLIPRSPVFGSLFNMREDPPLELPNLEELIAVSKKIF</sequence>
<feature type="domain" description="N-terminal Ras-GEF" evidence="3">
    <location>
        <begin position="38"/>
        <end position="161"/>
    </location>
</feature>
<dbReference type="Gene3D" id="1.20.870.10">
    <property type="entry name" value="Son of sevenless (SoS) protein Chain: S domain 1"/>
    <property type="match status" value="1"/>
</dbReference>
<evidence type="ECO:0000256" key="1">
    <source>
        <dbReference type="PROSITE-ProRule" id="PRU00135"/>
    </source>
</evidence>
<gene>
    <name evidence="4" type="ORF">DEA37_0011536</name>
</gene>
<evidence type="ECO:0000256" key="2">
    <source>
        <dbReference type="SAM" id="MobiDB-lite"/>
    </source>
</evidence>
<dbReference type="AlphaFoldDB" id="A0A5J4NHE8"/>